<evidence type="ECO:0000313" key="1">
    <source>
        <dbReference type="EMBL" id="KYF64908.1"/>
    </source>
</evidence>
<protein>
    <submittedName>
        <fullName evidence="1">Uncharacterized protein</fullName>
    </submittedName>
</protein>
<accession>A0A150QBE4</accession>
<dbReference type="OrthoDB" id="5522676at2"/>
<proteinExistence type="predicted"/>
<sequence length="82" mass="9215">MNHPDFKQRVLTSEDLSLIAGGVPALDDFPGVRPWNRDKLWAAVLRAFLDARTKAEREAAQQAIGAIQALDSVELLFVRRDR</sequence>
<dbReference type="Proteomes" id="UP000075260">
    <property type="component" value="Unassembled WGS sequence"/>
</dbReference>
<dbReference type="RefSeq" id="WP_061611448.1">
    <property type="nucleotide sequence ID" value="NZ_JEMA01000876.1"/>
</dbReference>
<evidence type="ECO:0000313" key="2">
    <source>
        <dbReference type="Proteomes" id="UP000075260"/>
    </source>
</evidence>
<name>A0A150QBE4_SORCE</name>
<comment type="caution">
    <text evidence="1">The sequence shown here is derived from an EMBL/GenBank/DDBJ whole genome shotgun (WGS) entry which is preliminary data.</text>
</comment>
<reference evidence="1 2" key="1">
    <citation type="submission" date="2014-02" db="EMBL/GenBank/DDBJ databases">
        <title>The small core and large imbalanced accessory genome model reveals a collaborative survival strategy of Sorangium cellulosum strains in nature.</title>
        <authorList>
            <person name="Han K."/>
            <person name="Peng R."/>
            <person name="Blom J."/>
            <person name="Li Y.-Z."/>
        </authorList>
    </citation>
    <scope>NUCLEOTIDE SEQUENCE [LARGE SCALE GENOMIC DNA]</scope>
    <source>
        <strain evidence="1 2">So0008-312</strain>
    </source>
</reference>
<gene>
    <name evidence="1" type="ORF">BE15_02035</name>
</gene>
<organism evidence="1 2">
    <name type="scientific">Sorangium cellulosum</name>
    <name type="common">Polyangium cellulosum</name>
    <dbReference type="NCBI Taxonomy" id="56"/>
    <lineage>
        <taxon>Bacteria</taxon>
        <taxon>Pseudomonadati</taxon>
        <taxon>Myxococcota</taxon>
        <taxon>Polyangia</taxon>
        <taxon>Polyangiales</taxon>
        <taxon>Polyangiaceae</taxon>
        <taxon>Sorangium</taxon>
    </lineage>
</organism>
<dbReference type="EMBL" id="JEMA01000876">
    <property type="protein sequence ID" value="KYF64908.1"/>
    <property type="molecule type" value="Genomic_DNA"/>
</dbReference>
<dbReference type="AlphaFoldDB" id="A0A150QBE4"/>